<protein>
    <submittedName>
        <fullName evidence="2">Transglutaminase family protein</fullName>
    </submittedName>
</protein>
<reference evidence="2 3" key="1">
    <citation type="journal article" date="2019" name="Int. J. Syst. Evol. Microbiol.">
        <title>Rufibacter sediminis sp. nov., isolated from freshwater lake sediment.</title>
        <authorList>
            <person name="Qu J.H."/>
            <person name="Zhang L.J."/>
            <person name="Fu Y.H."/>
            <person name="Li H.F."/>
        </authorList>
    </citation>
    <scope>NUCLEOTIDE SEQUENCE [LARGE SCALE GENOMIC DNA]</scope>
    <source>
        <strain evidence="2 3">H-1</strain>
    </source>
</reference>
<dbReference type="InterPro" id="IPR048930">
    <property type="entry name" value="Bact_transglu_N_2"/>
</dbReference>
<dbReference type="Pfam" id="PF01841">
    <property type="entry name" value="Transglut_core"/>
    <property type="match status" value="1"/>
</dbReference>
<evidence type="ECO:0000259" key="1">
    <source>
        <dbReference type="SMART" id="SM00460"/>
    </source>
</evidence>
<organism evidence="2 3">
    <name type="scientific">Rufibacter sediminis</name>
    <dbReference type="NCBI Taxonomy" id="2762756"/>
    <lineage>
        <taxon>Bacteria</taxon>
        <taxon>Pseudomonadati</taxon>
        <taxon>Bacteroidota</taxon>
        <taxon>Cytophagia</taxon>
        <taxon>Cytophagales</taxon>
        <taxon>Hymenobacteraceae</taxon>
        <taxon>Rufibacter</taxon>
    </lineage>
</organism>
<sequence>MRFKVSAEVEFAVTSASTVLLGIQPFRSEKQRILEEALMASSPATIREVLSPVGEKRFNIIELAHTGNITFSYAGKVENDIQIIPADQLTDVPIASMPVDVLSLLNPSRYCQSDRLYKLAAHKFGKIDHAFEKVMALRDWIYDNVEYTGGITNTQTSAFDTITEQVGVCRDFAHLGVALCRALTIPARYFTGYAYQLNPPDFHACFEAFLGGHWILFDATKLVPLNGLIKIATGTDAAETAFASSFGNLNFQRVEVNVSSLDTTFQPVDASSTTQGYSVS</sequence>
<gene>
    <name evidence="2" type="ORF">H7U12_03730</name>
</gene>
<proteinExistence type="predicted"/>
<dbReference type="Gene3D" id="3.10.620.30">
    <property type="match status" value="1"/>
</dbReference>
<dbReference type="PANTHER" id="PTHR33490:SF12">
    <property type="entry name" value="BLL5557 PROTEIN"/>
    <property type="match status" value="1"/>
</dbReference>
<dbReference type="InterPro" id="IPR038765">
    <property type="entry name" value="Papain-like_cys_pep_sf"/>
</dbReference>
<comment type="caution">
    <text evidence="2">The sequence shown here is derived from an EMBL/GenBank/DDBJ whole genome shotgun (WGS) entry which is preliminary data.</text>
</comment>
<evidence type="ECO:0000313" key="3">
    <source>
        <dbReference type="Proteomes" id="UP000659698"/>
    </source>
</evidence>
<dbReference type="Proteomes" id="UP000659698">
    <property type="component" value="Unassembled WGS sequence"/>
</dbReference>
<feature type="domain" description="Transglutaminase-like" evidence="1">
    <location>
        <begin position="161"/>
        <end position="221"/>
    </location>
</feature>
<keyword evidence="3" id="KW-1185">Reference proteome</keyword>
<dbReference type="InterPro" id="IPR002931">
    <property type="entry name" value="Transglutaminase-like"/>
</dbReference>
<dbReference type="RefSeq" id="WP_186633079.1">
    <property type="nucleotide sequence ID" value="NZ_JACOAF010000008.1"/>
</dbReference>
<dbReference type="EMBL" id="JACOAF010000008">
    <property type="protein sequence ID" value="MBC3538776.1"/>
    <property type="molecule type" value="Genomic_DNA"/>
</dbReference>
<dbReference type="SUPFAM" id="SSF54001">
    <property type="entry name" value="Cysteine proteinases"/>
    <property type="match status" value="1"/>
</dbReference>
<dbReference type="Gene3D" id="2.60.40.2250">
    <property type="match status" value="1"/>
</dbReference>
<dbReference type="Pfam" id="PF21295">
    <property type="entry name" value="Bact_transglu_N_2"/>
    <property type="match status" value="1"/>
</dbReference>
<name>A0ABR6VQA1_9BACT</name>
<accession>A0ABR6VQA1</accession>
<dbReference type="SMART" id="SM00460">
    <property type="entry name" value="TGc"/>
    <property type="match status" value="1"/>
</dbReference>
<dbReference type="PANTHER" id="PTHR33490">
    <property type="entry name" value="BLR5614 PROTEIN-RELATED"/>
    <property type="match status" value="1"/>
</dbReference>
<evidence type="ECO:0000313" key="2">
    <source>
        <dbReference type="EMBL" id="MBC3538776.1"/>
    </source>
</evidence>